<gene>
    <name evidence="11" type="ORF">HanXRQr2_Chr11g0516231</name>
</gene>
<dbReference type="FunFam" id="1.10.10.10:FF:000037">
    <property type="entry name" value="Heat stress transcription factor B-4"/>
    <property type="match status" value="1"/>
</dbReference>
<evidence type="ECO:0000256" key="7">
    <source>
        <dbReference type="ARBA" id="ARBA00023163"/>
    </source>
</evidence>
<organism evidence="11 12">
    <name type="scientific">Helianthus annuus</name>
    <name type="common">Common sunflower</name>
    <dbReference type="NCBI Taxonomy" id="4232"/>
    <lineage>
        <taxon>Eukaryota</taxon>
        <taxon>Viridiplantae</taxon>
        <taxon>Streptophyta</taxon>
        <taxon>Embryophyta</taxon>
        <taxon>Tracheophyta</taxon>
        <taxon>Spermatophyta</taxon>
        <taxon>Magnoliopsida</taxon>
        <taxon>eudicotyledons</taxon>
        <taxon>Gunneridae</taxon>
        <taxon>Pentapetalae</taxon>
        <taxon>asterids</taxon>
        <taxon>campanulids</taxon>
        <taxon>Asterales</taxon>
        <taxon>Asteraceae</taxon>
        <taxon>Asteroideae</taxon>
        <taxon>Heliantheae alliance</taxon>
        <taxon>Heliantheae</taxon>
        <taxon>Helianthus</taxon>
    </lineage>
</organism>
<keyword evidence="12" id="KW-1185">Reference proteome</keyword>
<comment type="caution">
    <text evidence="11">The sequence shown here is derived from an EMBL/GenBank/DDBJ whole genome shotgun (WGS) entry which is preliminary data.</text>
</comment>
<dbReference type="SMART" id="SM00415">
    <property type="entry name" value="HSF"/>
    <property type="match status" value="1"/>
</dbReference>
<dbReference type="GO" id="GO:0003700">
    <property type="term" value="F:DNA-binding transcription factor activity"/>
    <property type="evidence" value="ECO:0007669"/>
    <property type="project" value="InterPro"/>
</dbReference>
<comment type="similarity">
    <text evidence="9">Belongs to the HSF family.</text>
</comment>
<evidence type="ECO:0000313" key="11">
    <source>
        <dbReference type="EMBL" id="KAF5784155.1"/>
    </source>
</evidence>
<reference evidence="11" key="1">
    <citation type="journal article" date="2017" name="Nature">
        <title>The sunflower genome provides insights into oil metabolism, flowering and Asterid evolution.</title>
        <authorList>
            <person name="Badouin H."/>
            <person name="Gouzy J."/>
            <person name="Grassa C.J."/>
            <person name="Murat F."/>
            <person name="Staton S.E."/>
            <person name="Cottret L."/>
            <person name="Lelandais-Briere C."/>
            <person name="Owens G.L."/>
            <person name="Carrere S."/>
            <person name="Mayjonade B."/>
            <person name="Legrand L."/>
            <person name="Gill N."/>
            <person name="Kane N.C."/>
            <person name="Bowers J.E."/>
            <person name="Hubner S."/>
            <person name="Bellec A."/>
            <person name="Berard A."/>
            <person name="Berges H."/>
            <person name="Blanchet N."/>
            <person name="Boniface M.C."/>
            <person name="Brunel D."/>
            <person name="Catrice O."/>
            <person name="Chaidir N."/>
            <person name="Claudel C."/>
            <person name="Donnadieu C."/>
            <person name="Faraut T."/>
            <person name="Fievet G."/>
            <person name="Helmstetter N."/>
            <person name="King M."/>
            <person name="Knapp S.J."/>
            <person name="Lai Z."/>
            <person name="Le Paslier M.C."/>
            <person name="Lippi Y."/>
            <person name="Lorenzon L."/>
            <person name="Mandel J.R."/>
            <person name="Marage G."/>
            <person name="Marchand G."/>
            <person name="Marquand E."/>
            <person name="Bret-Mestries E."/>
            <person name="Morien E."/>
            <person name="Nambeesan S."/>
            <person name="Nguyen T."/>
            <person name="Pegot-Espagnet P."/>
            <person name="Pouilly N."/>
            <person name="Raftis F."/>
            <person name="Sallet E."/>
            <person name="Schiex T."/>
            <person name="Thomas J."/>
            <person name="Vandecasteele C."/>
            <person name="Vares D."/>
            <person name="Vear F."/>
            <person name="Vautrin S."/>
            <person name="Crespi M."/>
            <person name="Mangin B."/>
            <person name="Burke J.M."/>
            <person name="Salse J."/>
            <person name="Munos S."/>
            <person name="Vincourt P."/>
            <person name="Rieseberg L.H."/>
            <person name="Langlade N.B."/>
        </authorList>
    </citation>
    <scope>NUCLEOTIDE SEQUENCE</scope>
    <source>
        <tissue evidence="11">Leaves</tissue>
    </source>
</reference>
<accession>A0A9K3HTX4</accession>
<evidence type="ECO:0000256" key="6">
    <source>
        <dbReference type="ARBA" id="ARBA00023125"/>
    </source>
</evidence>
<keyword evidence="5" id="KW-0346">Stress response</keyword>
<proteinExistence type="inferred from homology"/>
<dbReference type="SUPFAM" id="SSF46785">
    <property type="entry name" value="Winged helix' DNA-binding domain"/>
    <property type="match status" value="1"/>
</dbReference>
<evidence type="ECO:0000259" key="10">
    <source>
        <dbReference type="SMART" id="SM00415"/>
    </source>
</evidence>
<keyword evidence="6" id="KW-0238">DNA-binding</keyword>
<keyword evidence="3" id="KW-0597">Phosphoprotein</keyword>
<keyword evidence="7" id="KW-0804">Transcription</keyword>
<protein>
    <submittedName>
        <fullName evidence="11">Transcription factor HSF-type-DNA-binding family</fullName>
    </submittedName>
</protein>
<reference evidence="11" key="2">
    <citation type="submission" date="2020-06" db="EMBL/GenBank/DDBJ databases">
        <title>Helianthus annuus Genome sequencing and assembly Release 2.</title>
        <authorList>
            <person name="Gouzy J."/>
            <person name="Langlade N."/>
            <person name="Munos S."/>
        </authorList>
    </citation>
    <scope>NUCLEOTIDE SEQUENCE</scope>
    <source>
        <tissue evidence="11">Leaves</tissue>
    </source>
</reference>
<evidence type="ECO:0000256" key="8">
    <source>
        <dbReference type="ARBA" id="ARBA00023242"/>
    </source>
</evidence>
<evidence type="ECO:0000256" key="2">
    <source>
        <dbReference type="ARBA" id="ARBA00011233"/>
    </source>
</evidence>
<dbReference type="PRINTS" id="PR00056">
    <property type="entry name" value="HSFDOMAIN"/>
</dbReference>
<evidence type="ECO:0000256" key="5">
    <source>
        <dbReference type="ARBA" id="ARBA00023016"/>
    </source>
</evidence>
<dbReference type="Gene3D" id="1.10.10.10">
    <property type="entry name" value="Winged helix-like DNA-binding domain superfamily/Winged helix DNA-binding domain"/>
    <property type="match status" value="1"/>
</dbReference>
<dbReference type="Gramene" id="mRNA:HanXRQr2_Chr11g0516231">
    <property type="protein sequence ID" value="mRNA:HanXRQr2_Chr11g0516231"/>
    <property type="gene ID" value="HanXRQr2_Chr11g0516231"/>
</dbReference>
<dbReference type="Pfam" id="PF00447">
    <property type="entry name" value="HSF_DNA-bind"/>
    <property type="match status" value="1"/>
</dbReference>
<evidence type="ECO:0000256" key="1">
    <source>
        <dbReference type="ARBA" id="ARBA00004123"/>
    </source>
</evidence>
<evidence type="ECO:0000256" key="9">
    <source>
        <dbReference type="RuleBase" id="RU004020"/>
    </source>
</evidence>
<dbReference type="InterPro" id="IPR000232">
    <property type="entry name" value="HSF_DNA-bd"/>
</dbReference>
<comment type="subunit">
    <text evidence="2">Homotrimer.</text>
</comment>
<keyword evidence="8" id="KW-0539">Nucleus</keyword>
<dbReference type="Proteomes" id="UP000215914">
    <property type="component" value="Unassembled WGS sequence"/>
</dbReference>
<dbReference type="InterPro" id="IPR036388">
    <property type="entry name" value="WH-like_DNA-bd_sf"/>
</dbReference>
<name>A0A9K3HTX4_HELAN</name>
<dbReference type="PANTHER" id="PTHR10015">
    <property type="entry name" value="HEAT SHOCK TRANSCRIPTION FACTOR"/>
    <property type="match status" value="1"/>
</dbReference>
<keyword evidence="4" id="KW-0805">Transcription regulation</keyword>
<dbReference type="GO" id="GO:0005634">
    <property type="term" value="C:nucleus"/>
    <property type="evidence" value="ECO:0007669"/>
    <property type="project" value="UniProtKB-SubCell"/>
</dbReference>
<dbReference type="EMBL" id="MNCJ02000326">
    <property type="protein sequence ID" value="KAF5784155.1"/>
    <property type="molecule type" value="Genomic_DNA"/>
</dbReference>
<sequence>MLPTLTCCQLPLVDLTAILTRYFYTIPIYTRFSSLSPTIYIFTLYSTSMNPPSSSSSPTGSDPVSFGWSPILVSSHHPLPVSTATAGEAIVTISERDPIPQPLECLQETPIPPFLSKTFDLVDDPTLDLVISWGRSGNSFVVWDPIEFARIILPRHFKHNNFSSFVRQLNTYVGKY</sequence>
<dbReference type="GO" id="GO:0043565">
    <property type="term" value="F:sequence-specific DNA binding"/>
    <property type="evidence" value="ECO:0007669"/>
    <property type="project" value="InterPro"/>
</dbReference>
<comment type="subcellular location">
    <subcellularLocation>
        <location evidence="1">Nucleus</location>
    </subcellularLocation>
</comment>
<evidence type="ECO:0000256" key="4">
    <source>
        <dbReference type="ARBA" id="ARBA00023015"/>
    </source>
</evidence>
<evidence type="ECO:0000256" key="3">
    <source>
        <dbReference type="ARBA" id="ARBA00022553"/>
    </source>
</evidence>
<feature type="domain" description="HSF-type DNA-binding" evidence="10">
    <location>
        <begin position="110"/>
        <end position="176"/>
    </location>
</feature>
<evidence type="ECO:0000313" key="12">
    <source>
        <dbReference type="Proteomes" id="UP000215914"/>
    </source>
</evidence>
<dbReference type="AlphaFoldDB" id="A0A9K3HTX4"/>
<dbReference type="PANTHER" id="PTHR10015:SF337">
    <property type="entry name" value="HEAT STRESS TRANSCRIPTION FACTOR A-3"/>
    <property type="match status" value="1"/>
</dbReference>
<dbReference type="InterPro" id="IPR036390">
    <property type="entry name" value="WH_DNA-bd_sf"/>
</dbReference>